<dbReference type="EMBL" id="PVEM01000003">
    <property type="protein sequence ID" value="PTD10476.1"/>
    <property type="molecule type" value="Genomic_DNA"/>
</dbReference>
<reference evidence="1 3" key="1">
    <citation type="submission" date="2018-02" db="EMBL/GenBank/DDBJ databases">
        <title>Fusarium culmorum secondary metabolites in fungal-bacterial-plant interactions.</title>
        <authorList>
            <person name="Schmidt R."/>
        </authorList>
    </citation>
    <scope>NUCLEOTIDE SEQUENCE [LARGE SCALE GENOMIC DNA]</scope>
    <source>
        <strain evidence="1 3">PV</strain>
    </source>
</reference>
<keyword evidence="3" id="KW-1185">Reference proteome</keyword>
<protein>
    <submittedName>
        <fullName evidence="1">Uncharacterized protein</fullName>
    </submittedName>
</protein>
<organism evidence="1 3">
    <name type="scientific">Fusarium culmorum</name>
    <dbReference type="NCBI Taxonomy" id="5516"/>
    <lineage>
        <taxon>Eukaryota</taxon>
        <taxon>Fungi</taxon>
        <taxon>Dikarya</taxon>
        <taxon>Ascomycota</taxon>
        <taxon>Pezizomycotina</taxon>
        <taxon>Sordariomycetes</taxon>
        <taxon>Hypocreomycetidae</taxon>
        <taxon>Hypocreales</taxon>
        <taxon>Nectriaceae</taxon>
        <taxon>Fusarium</taxon>
    </lineage>
</organism>
<dbReference type="EMBL" id="CP064749">
    <property type="protein sequence ID" value="QPC65110.1"/>
    <property type="molecule type" value="Genomic_DNA"/>
</dbReference>
<evidence type="ECO:0000313" key="2">
    <source>
        <dbReference type="EMBL" id="QPC65110.1"/>
    </source>
</evidence>
<name>A0A2T4H3V1_FUSCU</name>
<reference evidence="2" key="2">
    <citation type="submission" date="2020-11" db="EMBL/GenBank/DDBJ databases">
        <title>The chromosome-scale genome resource for two endophytic Fusarium species: F. culmorum and F. pseudograminearum.</title>
        <authorList>
            <person name="Yuan Z."/>
        </authorList>
    </citation>
    <scope>NUCLEOTIDE SEQUENCE</scope>
    <source>
        <strain evidence="2">Class2-1B</strain>
    </source>
</reference>
<accession>A0A2T4H3V1</accession>
<dbReference type="Proteomes" id="UP000241587">
    <property type="component" value="Unassembled WGS sequence"/>
</dbReference>
<sequence>MRGQRSDAMRICCACADAPAPAHTPARAPGSDTGIVLWCRSHLGCESLWHFDSPSKKSNDKEGKKPLR</sequence>
<proteinExistence type="predicted"/>
<dbReference type="AlphaFoldDB" id="A0A2T4H3V1"/>
<gene>
    <name evidence="1" type="ORF">FCULG_00008415</name>
    <name evidence="2" type="ORF">HYE67_007341</name>
</gene>
<dbReference type="Proteomes" id="UP000663297">
    <property type="component" value="Chromosome 3"/>
</dbReference>
<evidence type="ECO:0000313" key="3">
    <source>
        <dbReference type="Proteomes" id="UP000241587"/>
    </source>
</evidence>
<evidence type="ECO:0000313" key="1">
    <source>
        <dbReference type="EMBL" id="PTD10476.1"/>
    </source>
</evidence>